<dbReference type="OrthoDB" id="3235114at2759"/>
<dbReference type="Proteomes" id="UP000521943">
    <property type="component" value="Unassembled WGS sequence"/>
</dbReference>
<dbReference type="Pfam" id="PF18758">
    <property type="entry name" value="KDZ"/>
    <property type="match status" value="1"/>
</dbReference>
<feature type="non-terminal residue" evidence="1">
    <location>
        <position position="1"/>
    </location>
</feature>
<gene>
    <name evidence="1" type="ORF">DFP72DRAFT_818171</name>
</gene>
<dbReference type="AlphaFoldDB" id="A0A8H6M1S3"/>
<protein>
    <submittedName>
        <fullName evidence="1">Uncharacterized protein</fullName>
    </submittedName>
</protein>
<organism evidence="1 2">
    <name type="scientific">Ephemerocybe angulata</name>
    <dbReference type="NCBI Taxonomy" id="980116"/>
    <lineage>
        <taxon>Eukaryota</taxon>
        <taxon>Fungi</taxon>
        <taxon>Dikarya</taxon>
        <taxon>Basidiomycota</taxon>
        <taxon>Agaricomycotina</taxon>
        <taxon>Agaricomycetes</taxon>
        <taxon>Agaricomycetidae</taxon>
        <taxon>Agaricales</taxon>
        <taxon>Agaricineae</taxon>
        <taxon>Psathyrellaceae</taxon>
        <taxon>Ephemerocybe</taxon>
    </lineage>
</organism>
<keyword evidence="2" id="KW-1185">Reference proteome</keyword>
<dbReference type="EMBL" id="JACGCI010000059">
    <property type="protein sequence ID" value="KAF6750109.1"/>
    <property type="molecule type" value="Genomic_DNA"/>
</dbReference>
<reference evidence="1 2" key="1">
    <citation type="submission" date="2020-07" db="EMBL/GenBank/DDBJ databases">
        <title>Comparative genomics of pyrophilous fungi reveals a link between fire events and developmental genes.</title>
        <authorList>
            <consortium name="DOE Joint Genome Institute"/>
            <person name="Steindorff A.S."/>
            <person name="Carver A."/>
            <person name="Calhoun S."/>
            <person name="Stillman K."/>
            <person name="Liu H."/>
            <person name="Lipzen A."/>
            <person name="Pangilinan J."/>
            <person name="Labutti K."/>
            <person name="Bruns T.D."/>
            <person name="Grigoriev I.V."/>
        </authorList>
    </citation>
    <scope>NUCLEOTIDE SEQUENCE [LARGE SCALE GENOMIC DNA]</scope>
    <source>
        <strain evidence="1 2">CBS 144469</strain>
    </source>
</reference>
<evidence type="ECO:0000313" key="1">
    <source>
        <dbReference type="EMBL" id="KAF6750109.1"/>
    </source>
</evidence>
<sequence length="100" mass="11003">LVALDACFRLKRKDVSSETADPGLSNGFSYFVKPKKFTEFLKKHEDEVEPKSTCSRHDAVNLADVTPGQGYAASGVATVECARHNMKRPSSVCDLQKGER</sequence>
<comment type="caution">
    <text evidence="1">The sequence shown here is derived from an EMBL/GenBank/DDBJ whole genome shotgun (WGS) entry which is preliminary data.</text>
</comment>
<accession>A0A8H6M1S3</accession>
<dbReference type="InterPro" id="IPR040521">
    <property type="entry name" value="KDZ"/>
</dbReference>
<name>A0A8H6M1S3_9AGAR</name>
<evidence type="ECO:0000313" key="2">
    <source>
        <dbReference type="Proteomes" id="UP000521943"/>
    </source>
</evidence>
<proteinExistence type="predicted"/>